<reference evidence="3" key="1">
    <citation type="journal article" date="2015" name="ISME J.">
        <title>Draft Genome Sequence of Streptomyces incarnatus NRRL8089, which Produces the Nucleoside Antibiotic Sinefungin.</title>
        <authorList>
            <person name="Oshima K."/>
            <person name="Hattori M."/>
            <person name="Shimizu H."/>
            <person name="Fukuda K."/>
            <person name="Nemoto M."/>
            <person name="Inagaki K."/>
            <person name="Tamura T."/>
        </authorList>
    </citation>
    <scope>NUCLEOTIDE SEQUENCE</scope>
    <source>
        <strain evidence="3">FACHB-1277</strain>
    </source>
</reference>
<gene>
    <name evidence="3" type="ORF">H6F44_19195</name>
</gene>
<sequence length="234" mass="26648">MDTKLTALKDKLFSGKEANQLPAIAEIVSFGEEGLQVLEEFIQSRKTENIATNTEPTWVDGKIHQILLQSQLPKAIALVQTYYADGVVILRSEKAIDYQPIQILLAKQEFEEADRITSKKLCEAASDDALARGWLYFTEAKLIPVSDLQTINQLWLVYSEGKFGFSVQRKIWLSVGKGWEKFWLKIGWKKSGSFTRYPNEFIWNLDAPRGHLPLSNQLRGNKTMLAIFSHPAWS</sequence>
<dbReference type="Proteomes" id="UP000631421">
    <property type="component" value="Unassembled WGS sequence"/>
</dbReference>
<evidence type="ECO:0000313" key="3">
    <source>
        <dbReference type="EMBL" id="MBD2152227.1"/>
    </source>
</evidence>
<dbReference type="InterPro" id="IPR008629">
    <property type="entry name" value="GUN4-like"/>
</dbReference>
<keyword evidence="4" id="KW-1185">Reference proteome</keyword>
<feature type="domain" description="GUN4 N-terminal ARM-like repeat" evidence="2">
    <location>
        <begin position="4"/>
        <end position="83"/>
    </location>
</feature>
<evidence type="ECO:0000259" key="2">
    <source>
        <dbReference type="Pfam" id="PF16416"/>
    </source>
</evidence>
<evidence type="ECO:0000313" key="4">
    <source>
        <dbReference type="Proteomes" id="UP000631421"/>
    </source>
</evidence>
<protein>
    <submittedName>
        <fullName evidence="3">GUN4 N-terminal ARM-like repeat domain-containing protein</fullName>
    </submittedName>
</protein>
<comment type="caution">
    <text evidence="3">The sequence shown here is derived from an EMBL/GenBank/DDBJ whole genome shotgun (WGS) entry which is preliminary data.</text>
</comment>
<dbReference type="EMBL" id="JACJPY010000089">
    <property type="protein sequence ID" value="MBD2152227.1"/>
    <property type="molecule type" value="Genomic_DNA"/>
</dbReference>
<reference evidence="3" key="2">
    <citation type="submission" date="2020-08" db="EMBL/GenBank/DDBJ databases">
        <authorList>
            <person name="Chen M."/>
            <person name="Teng W."/>
            <person name="Zhao L."/>
            <person name="Hu C."/>
            <person name="Zhou Y."/>
            <person name="Han B."/>
            <person name="Song L."/>
            <person name="Shu W."/>
        </authorList>
    </citation>
    <scope>NUCLEOTIDE SEQUENCE</scope>
    <source>
        <strain evidence="3">FACHB-1277</strain>
    </source>
</reference>
<dbReference type="SUPFAM" id="SSF48371">
    <property type="entry name" value="ARM repeat"/>
    <property type="match status" value="1"/>
</dbReference>
<dbReference type="SUPFAM" id="SSF140869">
    <property type="entry name" value="GUN4-like"/>
    <property type="match status" value="1"/>
</dbReference>
<dbReference type="GO" id="GO:0030288">
    <property type="term" value="C:outer membrane-bounded periplasmic space"/>
    <property type="evidence" value="ECO:0007669"/>
    <property type="project" value="TreeGrafter"/>
</dbReference>
<dbReference type="InterPro" id="IPR016024">
    <property type="entry name" value="ARM-type_fold"/>
</dbReference>
<name>A0A926Z7Z2_9CYAN</name>
<dbReference type="PANTHER" id="PTHR34800">
    <property type="entry name" value="TETRAPYRROLE-BINDING PROTEIN, CHLOROPLASTIC"/>
    <property type="match status" value="1"/>
</dbReference>
<dbReference type="PANTHER" id="PTHR34800:SF1">
    <property type="entry name" value="TETRAPYRROLE-BINDING PROTEIN, CHLOROPLASTIC"/>
    <property type="match status" value="1"/>
</dbReference>
<dbReference type="AlphaFoldDB" id="A0A926Z7Z2"/>
<dbReference type="InterPro" id="IPR037215">
    <property type="entry name" value="GUN4-like_sf"/>
</dbReference>
<dbReference type="GO" id="GO:0046906">
    <property type="term" value="F:tetrapyrrole binding"/>
    <property type="evidence" value="ECO:0007669"/>
    <property type="project" value="TreeGrafter"/>
</dbReference>
<dbReference type="Gene3D" id="1.25.40.620">
    <property type="match status" value="1"/>
</dbReference>
<feature type="domain" description="GUN4-like" evidence="1">
    <location>
        <begin position="92"/>
        <end position="231"/>
    </location>
</feature>
<proteinExistence type="predicted"/>
<dbReference type="InterPro" id="IPR032192">
    <property type="entry name" value="GUN4_N"/>
</dbReference>
<dbReference type="RefSeq" id="WP_190352634.1">
    <property type="nucleotide sequence ID" value="NZ_JACJPY010000089.1"/>
</dbReference>
<accession>A0A926Z7Z2</accession>
<dbReference type="Pfam" id="PF16416">
    <property type="entry name" value="GUN4_N"/>
    <property type="match status" value="1"/>
</dbReference>
<evidence type="ECO:0000259" key="1">
    <source>
        <dbReference type="Pfam" id="PF05419"/>
    </source>
</evidence>
<dbReference type="Pfam" id="PF05419">
    <property type="entry name" value="GUN4"/>
    <property type="match status" value="1"/>
</dbReference>
<dbReference type="Gene3D" id="1.10.10.1770">
    <property type="entry name" value="Gun4-like"/>
    <property type="match status" value="1"/>
</dbReference>
<organism evidence="3 4">
    <name type="scientific">Pseudanabaena cinerea FACHB-1277</name>
    <dbReference type="NCBI Taxonomy" id="2949581"/>
    <lineage>
        <taxon>Bacteria</taxon>
        <taxon>Bacillati</taxon>
        <taxon>Cyanobacteriota</taxon>
        <taxon>Cyanophyceae</taxon>
        <taxon>Pseudanabaenales</taxon>
        <taxon>Pseudanabaenaceae</taxon>
        <taxon>Pseudanabaena</taxon>
        <taxon>Pseudanabaena cinerea</taxon>
    </lineage>
</organism>
<dbReference type="CDD" id="cd16383">
    <property type="entry name" value="GUN4"/>
    <property type="match status" value="1"/>
</dbReference>